<feature type="transmembrane region" description="Helical" evidence="1">
    <location>
        <begin position="143"/>
        <end position="172"/>
    </location>
</feature>
<dbReference type="Proteomes" id="UP001305521">
    <property type="component" value="Chromosome"/>
</dbReference>
<evidence type="ECO:0000313" key="3">
    <source>
        <dbReference type="Proteomes" id="UP001305521"/>
    </source>
</evidence>
<gene>
    <name evidence="2" type="ORF">R9Z33_22130</name>
</gene>
<feature type="transmembrane region" description="Helical" evidence="1">
    <location>
        <begin position="358"/>
        <end position="378"/>
    </location>
</feature>
<evidence type="ECO:0000256" key="1">
    <source>
        <dbReference type="SAM" id="Phobius"/>
    </source>
</evidence>
<feature type="transmembrane region" description="Helical" evidence="1">
    <location>
        <begin position="93"/>
        <end position="113"/>
    </location>
</feature>
<dbReference type="EMBL" id="CP137852">
    <property type="protein sequence ID" value="WPB84779.1"/>
    <property type="molecule type" value="Genomic_DNA"/>
</dbReference>
<keyword evidence="1" id="KW-1133">Transmembrane helix</keyword>
<evidence type="ECO:0000313" key="2">
    <source>
        <dbReference type="EMBL" id="WPB84779.1"/>
    </source>
</evidence>
<feature type="transmembrane region" description="Helical" evidence="1">
    <location>
        <begin position="416"/>
        <end position="435"/>
    </location>
</feature>
<keyword evidence="3" id="KW-1185">Reference proteome</keyword>
<name>A0ABZ0PGB2_9PROT</name>
<feature type="transmembrane region" description="Helical" evidence="1">
    <location>
        <begin position="390"/>
        <end position="410"/>
    </location>
</feature>
<evidence type="ECO:0008006" key="4">
    <source>
        <dbReference type="Google" id="ProtNLM"/>
    </source>
</evidence>
<accession>A0ABZ0PGB2</accession>
<protein>
    <recommendedName>
        <fullName evidence="4">Dolichyl-phosphate-mannose-protein mannosyltransferase</fullName>
    </recommendedName>
</protein>
<sequence length="438" mass="46912">MARIPLAILLGGLLLVWPAALNLYPLVFVDSFTYIRQTTMGVPPWDKSLTYGAAIHALHGAWSLWPVALAQGLLASWLLWLTQRALREAPGPGAHLLVCGGLAALTSAPWFLATVMPDALTALGPLCLFLLGFGRLSRIEMLAVGLLGALAISGHMAHLPPALALVVMTALLTRRLAPVLRVAAPPMLALLVLASANYAAFGRFAPSPHGAIFLLARLQDDGPALRLMQARCPEDPGWRLCGFLDRLPMDAEDFLWGISPINSEADGSLRKLGGLRAVPEAREIVGATIAAYPEEVAWAMLRNALRQLTLFRVGDTLVPTSLFSTREVIEHGFPAAELARFDAGLQARGLLPAAAAPFLPIHLPVVLLALLLAPWLLWRAARARDVPRAALILFALVAIGGNAAATGALSKPLNRYEARIIWLLPAAVGLALLPLRRR</sequence>
<keyword evidence="1" id="KW-0812">Transmembrane</keyword>
<proteinExistence type="predicted"/>
<dbReference type="RefSeq" id="WP_318648743.1">
    <property type="nucleotide sequence ID" value="NZ_CP137852.1"/>
</dbReference>
<organism evidence="2 3">
    <name type="scientific">Sediminicoccus rosea</name>
    <dbReference type="NCBI Taxonomy" id="1225128"/>
    <lineage>
        <taxon>Bacteria</taxon>
        <taxon>Pseudomonadati</taxon>
        <taxon>Pseudomonadota</taxon>
        <taxon>Alphaproteobacteria</taxon>
        <taxon>Acetobacterales</taxon>
        <taxon>Roseomonadaceae</taxon>
        <taxon>Sediminicoccus</taxon>
    </lineage>
</organism>
<feature type="transmembrane region" description="Helical" evidence="1">
    <location>
        <begin position="62"/>
        <end position="81"/>
    </location>
</feature>
<reference evidence="2 3" key="1">
    <citation type="submission" date="2023-11" db="EMBL/GenBank/DDBJ databases">
        <title>Arctic aerobic anoxygenic photoheterotroph Sediminicoccus rosea KRV36 adapts its photosynthesis to long days of polar summer.</title>
        <authorList>
            <person name="Tomasch J."/>
            <person name="Kopejtka K."/>
            <person name="Bily T."/>
            <person name="Gardiner A.T."/>
            <person name="Gardian Z."/>
            <person name="Shivaramu S."/>
            <person name="Koblizek M."/>
            <person name="Engelhardt F."/>
            <person name="Kaftan D."/>
        </authorList>
    </citation>
    <scope>NUCLEOTIDE SEQUENCE [LARGE SCALE GENOMIC DNA]</scope>
    <source>
        <strain evidence="2 3">R-30</strain>
    </source>
</reference>
<keyword evidence="1" id="KW-0472">Membrane</keyword>